<keyword evidence="1" id="KW-0812">Transmembrane</keyword>
<evidence type="ECO:0000256" key="1">
    <source>
        <dbReference type="SAM" id="Phobius"/>
    </source>
</evidence>
<dbReference type="PROSITE" id="PS00409">
    <property type="entry name" value="PROKAR_NTER_METHYL"/>
    <property type="match status" value="1"/>
</dbReference>
<dbReference type="EMBL" id="SRLE01000006">
    <property type="protein sequence ID" value="TGD74105.1"/>
    <property type="molecule type" value="Genomic_DNA"/>
</dbReference>
<protein>
    <submittedName>
        <fullName evidence="2">Prepilin-type N-terminal cleavage/methylation domain-containing protein</fullName>
    </submittedName>
</protein>
<name>A0A4Z0M476_9GAMM</name>
<dbReference type="OrthoDB" id="5735587at2"/>
<accession>A0A4Z0M476</accession>
<proteinExistence type="predicted"/>
<reference evidence="2 3" key="1">
    <citation type="submission" date="2019-04" db="EMBL/GenBank/DDBJ databases">
        <title>Taxonomy of novel Haliea sp. from mangrove soil of West Coast of India.</title>
        <authorList>
            <person name="Verma A."/>
            <person name="Kumar P."/>
            <person name="Krishnamurthi S."/>
        </authorList>
    </citation>
    <scope>NUCLEOTIDE SEQUENCE [LARGE SCALE GENOMIC DNA]</scope>
    <source>
        <strain evidence="2 3">SAOS-164</strain>
    </source>
</reference>
<dbReference type="Pfam" id="PF07963">
    <property type="entry name" value="N_methyl"/>
    <property type="match status" value="1"/>
</dbReference>
<organism evidence="2 3">
    <name type="scientific">Mangrovimicrobium sediminis</name>
    <dbReference type="NCBI Taxonomy" id="2562682"/>
    <lineage>
        <taxon>Bacteria</taxon>
        <taxon>Pseudomonadati</taxon>
        <taxon>Pseudomonadota</taxon>
        <taxon>Gammaproteobacteria</taxon>
        <taxon>Cellvibrionales</taxon>
        <taxon>Halieaceae</taxon>
        <taxon>Mangrovimicrobium</taxon>
    </lineage>
</organism>
<keyword evidence="3" id="KW-1185">Reference proteome</keyword>
<evidence type="ECO:0000313" key="2">
    <source>
        <dbReference type="EMBL" id="TGD74105.1"/>
    </source>
</evidence>
<dbReference type="Proteomes" id="UP000298050">
    <property type="component" value="Unassembled WGS sequence"/>
</dbReference>
<keyword evidence="1" id="KW-0472">Membrane</keyword>
<dbReference type="InterPro" id="IPR012902">
    <property type="entry name" value="N_methyl_site"/>
</dbReference>
<dbReference type="RefSeq" id="WP_135442657.1">
    <property type="nucleotide sequence ID" value="NZ_SRLE01000006.1"/>
</dbReference>
<dbReference type="AlphaFoldDB" id="A0A4Z0M476"/>
<sequence length="200" mass="22125">MRSASSSSGFTLIEVVVSLAVLSLVMVAVVAGMRTLGNTQVALERVTGRVDEVRTVSSFLRDLMESAVIGSDTGGLSLGGASSETTFFNLDDGALEWKTHLLFGESYGGSYVVRVGREGDELMLRWLPPDRVEENPDKWKDAPSRPLVDNLEEFAVALRPDYREDWTDKWPDSSIAPALVMVRLKADGRYWPDLVMQVQR</sequence>
<feature type="transmembrane region" description="Helical" evidence="1">
    <location>
        <begin position="12"/>
        <end position="33"/>
    </location>
</feature>
<gene>
    <name evidence="2" type="ORF">E4634_08195</name>
</gene>
<dbReference type="NCBIfam" id="TIGR02532">
    <property type="entry name" value="IV_pilin_GFxxxE"/>
    <property type="match status" value="1"/>
</dbReference>
<keyword evidence="1" id="KW-1133">Transmembrane helix</keyword>
<evidence type="ECO:0000313" key="3">
    <source>
        <dbReference type="Proteomes" id="UP000298050"/>
    </source>
</evidence>
<comment type="caution">
    <text evidence="2">The sequence shown here is derived from an EMBL/GenBank/DDBJ whole genome shotgun (WGS) entry which is preliminary data.</text>
</comment>